<evidence type="ECO:0000313" key="3">
    <source>
        <dbReference type="Proteomes" id="UP001162640"/>
    </source>
</evidence>
<dbReference type="InterPro" id="IPR007052">
    <property type="entry name" value="CS_dom"/>
</dbReference>
<sequence length="258" mass="28046">MELGDLALFSGDFQSAMSHFTAAIDAGRDGSRLYSTSPAAATELFLLHRRMLCYQGLSNWSKLAQVRGGGVGVGLEEIGAGADLFGRVSLMLVEAYFKQGEWETARDKATELLVHKDFTNESLKKKIKTVKRKCEAEIEEENGGGEGVDVPPPAAPAPTTTTTITTPAAPAFVAKKPVKTAAPVMPKYQFWQSDKFITVSFLEPDVTEDMVAVEYEEETVKVTLTRKGGADPLVILDGVLFDKIDIEEGSIVLRKDLN</sequence>
<dbReference type="Proteomes" id="UP001162640">
    <property type="component" value="Unassembled WGS sequence"/>
</dbReference>
<dbReference type="AlphaFoldDB" id="A0A9W7BXH9"/>
<organism evidence="2 3">
    <name type="scientific">Triparma laevis f. inornata</name>
    <dbReference type="NCBI Taxonomy" id="1714386"/>
    <lineage>
        <taxon>Eukaryota</taxon>
        <taxon>Sar</taxon>
        <taxon>Stramenopiles</taxon>
        <taxon>Ochrophyta</taxon>
        <taxon>Bolidophyceae</taxon>
        <taxon>Parmales</taxon>
        <taxon>Triparmaceae</taxon>
        <taxon>Triparma</taxon>
    </lineage>
</organism>
<dbReference type="EMBL" id="BLQM01000605">
    <property type="protein sequence ID" value="GMH95409.1"/>
    <property type="molecule type" value="Genomic_DNA"/>
</dbReference>
<accession>A0A9W7BXH9</accession>
<gene>
    <name evidence="2" type="ORF">TL16_g13149</name>
</gene>
<evidence type="ECO:0000259" key="1">
    <source>
        <dbReference type="PROSITE" id="PS51203"/>
    </source>
</evidence>
<feature type="domain" description="CS" evidence="1">
    <location>
        <begin position="183"/>
        <end position="258"/>
    </location>
</feature>
<evidence type="ECO:0000313" key="2">
    <source>
        <dbReference type="EMBL" id="GMH95409.1"/>
    </source>
</evidence>
<reference evidence="3" key="1">
    <citation type="journal article" date="2023" name="Commun. Biol.">
        <title>Genome analysis of Parmales, the sister group of diatoms, reveals the evolutionary specialization of diatoms from phago-mixotrophs to photoautotrophs.</title>
        <authorList>
            <person name="Ban H."/>
            <person name="Sato S."/>
            <person name="Yoshikawa S."/>
            <person name="Yamada K."/>
            <person name="Nakamura Y."/>
            <person name="Ichinomiya M."/>
            <person name="Sato N."/>
            <person name="Blanc-Mathieu R."/>
            <person name="Endo H."/>
            <person name="Kuwata A."/>
            <person name="Ogata H."/>
        </authorList>
    </citation>
    <scope>NUCLEOTIDE SEQUENCE [LARGE SCALE GENOMIC DNA]</scope>
</reference>
<protein>
    <recommendedName>
        <fullName evidence="1">CS domain-containing protein</fullName>
    </recommendedName>
</protein>
<name>A0A9W7BXH9_9STRA</name>
<proteinExistence type="predicted"/>
<dbReference type="PROSITE" id="PS51203">
    <property type="entry name" value="CS"/>
    <property type="match status" value="1"/>
</dbReference>
<dbReference type="SUPFAM" id="SSF49764">
    <property type="entry name" value="HSP20-like chaperones"/>
    <property type="match status" value="1"/>
</dbReference>
<dbReference type="InterPro" id="IPR008978">
    <property type="entry name" value="HSP20-like_chaperone"/>
</dbReference>
<dbReference type="Gene3D" id="2.60.40.790">
    <property type="match status" value="1"/>
</dbReference>
<dbReference type="Pfam" id="PF04969">
    <property type="entry name" value="CS"/>
    <property type="match status" value="1"/>
</dbReference>
<comment type="caution">
    <text evidence="2">The sequence shown here is derived from an EMBL/GenBank/DDBJ whole genome shotgun (WGS) entry which is preliminary data.</text>
</comment>
<dbReference type="CDD" id="cd06463">
    <property type="entry name" value="p23_like"/>
    <property type="match status" value="1"/>
</dbReference>